<dbReference type="GeneID" id="41324505"/>
<keyword evidence="1" id="KW-0472">Membrane</keyword>
<keyword evidence="1" id="KW-0812">Transmembrane</keyword>
<protein>
    <submittedName>
        <fullName evidence="2">TGBp3</fullName>
    </submittedName>
</protein>
<proteinExistence type="predicted"/>
<dbReference type="InterPro" id="IPR007617">
    <property type="entry name" value="Viral_beta_CD"/>
</dbReference>
<feature type="transmembrane region" description="Helical" evidence="1">
    <location>
        <begin position="121"/>
        <end position="148"/>
    </location>
</feature>
<organism evidence="2 3">
    <name type="scientific">Drakaea virus A</name>
    <dbReference type="NCBI Taxonomy" id="1647805"/>
    <lineage>
        <taxon>Viruses</taxon>
        <taxon>Riboviria</taxon>
        <taxon>Orthornavirae</taxon>
        <taxon>Kitrinoviricota</taxon>
        <taxon>Alsuviricetes</taxon>
        <taxon>Martellivirales</taxon>
        <taxon>Virgaviridae</taxon>
        <taxon>Goravirus</taxon>
        <taxon>Goravirus drakeae</taxon>
    </lineage>
</organism>
<evidence type="ECO:0000313" key="2">
    <source>
        <dbReference type="EMBL" id="AKH39762.1"/>
    </source>
</evidence>
<dbReference type="Proteomes" id="UP000234981">
    <property type="component" value="Genome"/>
</dbReference>
<reference evidence="2" key="1">
    <citation type="journal article" date="2015" name="Plant Pathol.">
        <title>Characterisation of the first two viruses described from wild populations of hammer orchids (Drakaea spp.) in Australia.</title>
        <authorList>
            <person name="Ong J.W.L."/>
            <person name="Phillips R.D."/>
            <person name="Dixon K.W."/>
            <person name="Jones M.G.K."/>
            <person name="Wylie S.J."/>
        </authorList>
    </citation>
    <scope>NUCLEOTIDE SEQUENCE [LARGE SCALE GENOMIC DNA]</scope>
    <source>
        <strain evidence="2">Canning Mills</strain>
    </source>
</reference>
<gene>
    <name evidence="2" type="primary">ORF4</name>
</gene>
<dbReference type="KEGG" id="vg:41324505"/>
<evidence type="ECO:0000256" key="1">
    <source>
        <dbReference type="SAM" id="Phobius"/>
    </source>
</evidence>
<keyword evidence="3" id="KW-1185">Reference proteome</keyword>
<accession>A0A0F7KLQ0</accession>
<dbReference type="Pfam" id="PF04530">
    <property type="entry name" value="Viral_Beta_CD"/>
    <property type="match status" value="1"/>
</dbReference>
<sequence length="149" mass="16680">MEEVPVIQHSLNCSCQSCSWSPSRSYRASAVTAVAKNVSTVPKLSHYLMIFLVAFSGSLMTVLLLYVCGIFDKHCDASYSYYYQDLNSVEFKSVPGNPIDPETVKAIHHFQKFPFGLSPMFSMFISIFQSLSVPGFIMILCVCLFKIAH</sequence>
<keyword evidence="1" id="KW-1133">Transmembrane helix</keyword>
<evidence type="ECO:0000313" key="3">
    <source>
        <dbReference type="Proteomes" id="UP000234981"/>
    </source>
</evidence>
<dbReference type="EMBL" id="KP760462">
    <property type="protein sequence ID" value="AKH39762.1"/>
    <property type="molecule type" value="Genomic_RNA"/>
</dbReference>
<name>A0A0F7KLQ0_9VIRU</name>
<feature type="transmembrane region" description="Helical" evidence="1">
    <location>
        <begin position="47"/>
        <end position="71"/>
    </location>
</feature>
<dbReference type="RefSeq" id="YP_009665978.1">
    <property type="nucleotide sequence ID" value="NC_043399.1"/>
</dbReference>